<dbReference type="Proteomes" id="UP000030750">
    <property type="component" value="Unassembled WGS sequence"/>
</dbReference>
<feature type="region of interest" description="Disordered" evidence="1">
    <location>
        <begin position="25"/>
        <end position="66"/>
    </location>
</feature>
<feature type="region of interest" description="Disordered" evidence="1">
    <location>
        <begin position="456"/>
        <end position="496"/>
    </location>
</feature>
<feature type="region of interest" description="Disordered" evidence="1">
    <location>
        <begin position="559"/>
        <end position="599"/>
    </location>
</feature>
<feature type="compositionally biased region" description="Basic and acidic residues" evidence="1">
    <location>
        <begin position="731"/>
        <end position="741"/>
    </location>
</feature>
<gene>
    <name evidence="2" type="ORF">EBH_0035440</name>
</gene>
<reference evidence="2" key="2">
    <citation type="submission" date="2013-10" db="EMBL/GenBank/DDBJ databases">
        <authorList>
            <person name="Aslett M."/>
        </authorList>
    </citation>
    <scope>NUCLEOTIDE SEQUENCE [LARGE SCALE GENOMIC DNA]</scope>
    <source>
        <strain evidence="2">Houghton</strain>
    </source>
</reference>
<evidence type="ECO:0000256" key="1">
    <source>
        <dbReference type="SAM" id="MobiDB-lite"/>
    </source>
</evidence>
<dbReference type="EMBL" id="HG712351">
    <property type="protein sequence ID" value="CDJ50684.1"/>
    <property type="molecule type" value="Genomic_DNA"/>
</dbReference>
<feature type="compositionally biased region" description="Polar residues" evidence="1">
    <location>
        <begin position="483"/>
        <end position="493"/>
    </location>
</feature>
<feature type="compositionally biased region" description="Basic and acidic residues" evidence="1">
    <location>
        <begin position="458"/>
        <end position="467"/>
    </location>
</feature>
<accession>U6LQ22</accession>
<dbReference type="VEuPathDB" id="ToxoDB:EBH_0035440"/>
<evidence type="ECO:0000313" key="2">
    <source>
        <dbReference type="EMBL" id="CDJ50684.1"/>
    </source>
</evidence>
<name>U6LQ22_9EIME</name>
<feature type="region of interest" description="Disordered" evidence="1">
    <location>
        <begin position="705"/>
        <end position="741"/>
    </location>
</feature>
<feature type="compositionally biased region" description="Acidic residues" evidence="1">
    <location>
        <begin position="30"/>
        <end position="51"/>
    </location>
</feature>
<dbReference type="AlphaFoldDB" id="U6LQ22"/>
<reference evidence="2" key="1">
    <citation type="submission" date="2013-10" db="EMBL/GenBank/DDBJ databases">
        <title>Genomic analysis of the causative agents of coccidiosis in chickens.</title>
        <authorList>
            <person name="Reid A.J."/>
            <person name="Blake D."/>
            <person name="Billington K."/>
            <person name="Browne H."/>
            <person name="Dunn M."/>
            <person name="Hung S."/>
            <person name="Kawahara F."/>
            <person name="Miranda-Saavedra D."/>
            <person name="Mourier T."/>
            <person name="Nagra H."/>
            <person name="Otto T.D."/>
            <person name="Rawlings N."/>
            <person name="Sanchez A."/>
            <person name="Sanders M."/>
            <person name="Subramaniam C."/>
            <person name="Tay Y."/>
            <person name="Dear P."/>
            <person name="Doerig C."/>
            <person name="Gruber A."/>
            <person name="Parkinson J."/>
            <person name="Shirley M."/>
            <person name="Wan K.L."/>
            <person name="Berriman M."/>
            <person name="Tomley F."/>
            <person name="Pain A."/>
        </authorList>
    </citation>
    <scope>NUCLEOTIDE SEQUENCE [LARGE SCALE GENOMIC DNA]</scope>
    <source>
        <strain evidence="2">Houghton</strain>
    </source>
</reference>
<feature type="region of interest" description="Disordered" evidence="1">
    <location>
        <begin position="412"/>
        <end position="439"/>
    </location>
</feature>
<dbReference type="OrthoDB" id="348235at2759"/>
<evidence type="ECO:0000313" key="3">
    <source>
        <dbReference type="Proteomes" id="UP000030750"/>
    </source>
</evidence>
<protein>
    <submittedName>
        <fullName evidence="2">Uncharacterized protein</fullName>
    </submittedName>
</protein>
<keyword evidence="3" id="KW-1185">Reference proteome</keyword>
<feature type="compositionally biased region" description="Polar residues" evidence="1">
    <location>
        <begin position="714"/>
        <end position="728"/>
    </location>
</feature>
<sequence>MAFAVLQCARKALLPRLLGSVGERALSNSDSEEELMDSCVEDGGESEEEATDVGPMQDKDLSEETGESKAVQALQKLRYLMTLAVRTVPHLPSVNKSAFVLLLLTISTQELIFYGVYSTPHVEVQRQKTMDFILEQGQQALTQLCVDGGSSNARRRGKRMLRFLEQARTPPAESSRQELFVEATISACRISQCNGALQKLQPWTEGSARIPKEVSERVLKVLSYTRATGKRRLKADVAANSWVEAMQRQVGFAGIFEARYELKSFMYHMPFEEEMGKIALRYGKLARALAHQIKLALRHQPLEHNVQETPHQREQRENQGLQPLNQQHHSTSQLSEHIAALSSVVEPAERPVTVDSGVVVLSSSPIGPISAASQGSLPTRTPPLLNPPLLQSTRLAFRESSQHIITPCRECREEPPLGYAPGNQQNQQENRDPHQPSSQYVQVKAVFSTEAPVFAPTEHQHAEEQRRTSPISSVIRDIWGPGTSPTGSASPWQSAYAPTGDVWQPAAPSFGFVPPWKPALPLARPPTMPAQHQSEYLEAAHPISATAAEIRTPLHTQPRFHQLVPGPSVASPRPRQPTERPSLGLHRPTFQSPTSKIQHRVSSAYGQYSGGQGKSPGMRFEAPAAFWPPESGSAQGSLHGDSWRETRELNPVLDLIAEAFPAAESHWSDRARLTRQGGEVWSRVTLSHLLPLSGDNLEVLVESESNIPVPKGSQEASPASEGTLQETAWSLRDDGGDGSKG</sequence>
<proteinExistence type="predicted"/>
<organism evidence="2 3">
    <name type="scientific">Eimeria brunetti</name>
    <dbReference type="NCBI Taxonomy" id="51314"/>
    <lineage>
        <taxon>Eukaryota</taxon>
        <taxon>Sar</taxon>
        <taxon>Alveolata</taxon>
        <taxon>Apicomplexa</taxon>
        <taxon>Conoidasida</taxon>
        <taxon>Coccidia</taxon>
        <taxon>Eucoccidiorida</taxon>
        <taxon>Eimeriorina</taxon>
        <taxon>Eimeriidae</taxon>
        <taxon>Eimeria</taxon>
    </lineage>
</organism>